<keyword evidence="3" id="KW-1185">Reference proteome</keyword>
<evidence type="ECO:0008006" key="4">
    <source>
        <dbReference type="Google" id="ProtNLM"/>
    </source>
</evidence>
<feature type="transmembrane region" description="Helical" evidence="1">
    <location>
        <begin position="53"/>
        <end position="71"/>
    </location>
</feature>
<protein>
    <recommendedName>
        <fullName evidence="4">PrgI family protein</fullName>
    </recommendedName>
</protein>
<evidence type="ECO:0000313" key="3">
    <source>
        <dbReference type="Proteomes" id="UP000004946"/>
    </source>
</evidence>
<sequence>MLVMDVPTDINQVDPRQWFGYTGRQLGCLAGVGVCAVGAIVCQFTVGGQVADTVNQVVIIPIALLVFLGWFRKSGLSLEDWLSRYWQWRMVLSRRPLLCQGSIPSQRRVARRELKRVDEHAAAAPTQGAHAPDAGHP</sequence>
<proteinExistence type="predicted"/>
<keyword evidence="1" id="KW-0812">Transmembrane</keyword>
<organism evidence="2 3">
    <name type="scientific">Parascardovia denticolens DSM 10105 = JCM 12538</name>
    <dbReference type="NCBI Taxonomy" id="864564"/>
    <lineage>
        <taxon>Bacteria</taxon>
        <taxon>Bacillati</taxon>
        <taxon>Actinomycetota</taxon>
        <taxon>Actinomycetes</taxon>
        <taxon>Bifidobacteriales</taxon>
        <taxon>Bifidobacteriaceae</taxon>
        <taxon>Parascardovia</taxon>
    </lineage>
</organism>
<gene>
    <name evidence="2" type="ORF">HMPREF0620_1550</name>
</gene>
<reference evidence="2 3" key="1">
    <citation type="submission" date="2010-12" db="EMBL/GenBank/DDBJ databases">
        <authorList>
            <person name="Muzny D."/>
            <person name="Qin X."/>
            <person name="Buhay C."/>
            <person name="Dugan-Rocha S."/>
            <person name="Ding Y."/>
            <person name="Chen G."/>
            <person name="Hawes A."/>
            <person name="Holder M."/>
            <person name="Jhangiani S."/>
            <person name="Johnson A."/>
            <person name="Khan Z."/>
            <person name="Li Z."/>
            <person name="Liu W."/>
            <person name="Liu X."/>
            <person name="Perez L."/>
            <person name="Shen H."/>
            <person name="Wang Q."/>
            <person name="Watt J."/>
            <person name="Xi L."/>
            <person name="Xin Y."/>
            <person name="Zhou J."/>
            <person name="Deng J."/>
            <person name="Jiang H."/>
            <person name="Liu Y."/>
            <person name="Qu J."/>
            <person name="Song X.-Z."/>
            <person name="Zhang L."/>
            <person name="Villasana D."/>
            <person name="Johnson A."/>
            <person name="Liu J."/>
            <person name="Liyanage D."/>
            <person name="Lorensuhewa L."/>
            <person name="Robinson T."/>
            <person name="Song A."/>
            <person name="Song B.-B."/>
            <person name="Dinh H."/>
            <person name="Thornton R."/>
            <person name="Coyle M."/>
            <person name="Francisco L."/>
            <person name="Jackson L."/>
            <person name="Javaid M."/>
            <person name="Korchina V."/>
            <person name="Kovar C."/>
            <person name="Mata R."/>
            <person name="Mathew T."/>
            <person name="Ngo R."/>
            <person name="Nguyen L."/>
            <person name="Nguyen N."/>
            <person name="Okwuonu G."/>
            <person name="Ongeri F."/>
            <person name="Pham C."/>
            <person name="Simmons D."/>
            <person name="Wilczek-Boney K."/>
            <person name="Hale W."/>
            <person name="Jakkamsetti A."/>
            <person name="Pham P."/>
            <person name="Ruth R."/>
            <person name="San Lucas F."/>
            <person name="Warren J."/>
            <person name="Zhang J."/>
            <person name="Zhao Z."/>
            <person name="Zhou C."/>
            <person name="Zhu D."/>
            <person name="Lee S."/>
            <person name="Bess C."/>
            <person name="Blankenburg K."/>
            <person name="Forbes L."/>
            <person name="Fu Q."/>
            <person name="Gubbala S."/>
            <person name="Hirani K."/>
            <person name="Jayaseelan J.C."/>
            <person name="Lara F."/>
            <person name="Munidasa M."/>
            <person name="Palculict T."/>
            <person name="Patil S."/>
            <person name="Pu L.-L."/>
            <person name="Saada N."/>
            <person name="Tang L."/>
            <person name="Weissenberger G."/>
            <person name="Zhu Y."/>
            <person name="Hemphill L."/>
            <person name="Shang Y."/>
            <person name="Youmans B."/>
            <person name="Ayvaz T."/>
            <person name="Ross M."/>
            <person name="Santibanez J."/>
            <person name="Aqrawi P."/>
            <person name="Gross S."/>
            <person name="Joshi V."/>
            <person name="Fowler G."/>
            <person name="Nazareth L."/>
            <person name="Reid J."/>
            <person name="Worley K."/>
            <person name="Petrosino J."/>
            <person name="Highlander S."/>
            <person name="Gibbs R."/>
        </authorList>
    </citation>
    <scope>NUCLEOTIDE SEQUENCE [LARGE SCALE GENOMIC DNA]</scope>
    <source>
        <strain evidence="2 3">DSM 10105</strain>
    </source>
</reference>
<dbReference type="InterPro" id="IPR024414">
    <property type="entry name" value="Uncharacterised_PrgI"/>
</dbReference>
<keyword evidence="1" id="KW-0472">Membrane</keyword>
<dbReference type="Pfam" id="PF12666">
    <property type="entry name" value="PrgI"/>
    <property type="match status" value="1"/>
</dbReference>
<dbReference type="PATRIC" id="fig|864564.6.peg.150"/>
<dbReference type="HOGENOM" id="CLU_144149_0_0_11"/>
<evidence type="ECO:0000313" key="2">
    <source>
        <dbReference type="EMBL" id="EFT82865.1"/>
    </source>
</evidence>
<comment type="caution">
    <text evidence="2">The sequence shown here is derived from an EMBL/GenBank/DDBJ whole genome shotgun (WGS) entry which is preliminary data.</text>
</comment>
<dbReference type="EMBL" id="AEON01000002">
    <property type="protein sequence ID" value="EFT82865.1"/>
    <property type="molecule type" value="Genomic_DNA"/>
</dbReference>
<evidence type="ECO:0000256" key="1">
    <source>
        <dbReference type="SAM" id="Phobius"/>
    </source>
</evidence>
<dbReference type="RefSeq" id="WP_006289487.1">
    <property type="nucleotide sequence ID" value="NZ_AP012333.1"/>
</dbReference>
<dbReference type="AlphaFoldDB" id="E6K277"/>
<accession>E6K277</accession>
<dbReference type="Proteomes" id="UP000004946">
    <property type="component" value="Chromosome"/>
</dbReference>
<dbReference type="KEGG" id="pdo:PSDT_0136"/>
<name>E6K277_PARDN</name>
<keyword evidence="1" id="KW-1133">Transmembrane helix</keyword>
<feature type="transmembrane region" description="Helical" evidence="1">
    <location>
        <begin position="26"/>
        <end position="47"/>
    </location>
</feature>